<feature type="region of interest" description="Disordered" evidence="1">
    <location>
        <begin position="262"/>
        <end position="292"/>
    </location>
</feature>
<keyword evidence="5" id="KW-1185">Reference proteome</keyword>
<evidence type="ECO:0000259" key="2">
    <source>
        <dbReference type="PROSITE" id="PS50004"/>
    </source>
</evidence>
<dbReference type="InterPro" id="IPR011011">
    <property type="entry name" value="Znf_FYVE_PHD"/>
</dbReference>
<evidence type="ECO:0000313" key="4">
    <source>
        <dbReference type="EMBL" id="TRY86621.1"/>
    </source>
</evidence>
<evidence type="ECO:0000256" key="1">
    <source>
        <dbReference type="SAM" id="MobiDB-lite"/>
    </source>
</evidence>
<dbReference type="InterPro" id="IPR013083">
    <property type="entry name" value="Znf_RING/FYVE/PHD"/>
</dbReference>
<dbReference type="InterPro" id="IPR000008">
    <property type="entry name" value="C2_dom"/>
</dbReference>
<organism evidence="4 5">
    <name type="scientific">Danionella cerebrum</name>
    <dbReference type="NCBI Taxonomy" id="2873325"/>
    <lineage>
        <taxon>Eukaryota</taxon>
        <taxon>Metazoa</taxon>
        <taxon>Chordata</taxon>
        <taxon>Craniata</taxon>
        <taxon>Vertebrata</taxon>
        <taxon>Euteleostomi</taxon>
        <taxon>Actinopterygii</taxon>
        <taxon>Neopterygii</taxon>
        <taxon>Teleostei</taxon>
        <taxon>Ostariophysi</taxon>
        <taxon>Cypriniformes</taxon>
        <taxon>Danionidae</taxon>
        <taxon>Danioninae</taxon>
        <taxon>Danionella</taxon>
    </lineage>
</organism>
<dbReference type="PROSITE" id="PS50916">
    <property type="entry name" value="RABBD"/>
    <property type="match status" value="1"/>
</dbReference>
<dbReference type="InterPro" id="IPR035892">
    <property type="entry name" value="C2_domain_sf"/>
</dbReference>
<gene>
    <name evidence="4" type="ORF">DNTS_018594</name>
</gene>
<evidence type="ECO:0000259" key="3">
    <source>
        <dbReference type="PROSITE" id="PS50916"/>
    </source>
</evidence>
<proteinExistence type="predicted"/>
<dbReference type="Gene3D" id="3.30.40.10">
    <property type="entry name" value="Zinc/RING finger domain, C3HC4 (zinc finger)"/>
    <property type="match status" value="1"/>
</dbReference>
<dbReference type="GO" id="GO:0006886">
    <property type="term" value="P:intracellular protein transport"/>
    <property type="evidence" value="ECO:0007669"/>
    <property type="project" value="InterPro"/>
</dbReference>
<dbReference type="InterPro" id="IPR010911">
    <property type="entry name" value="Rab_BD"/>
</dbReference>
<dbReference type="GO" id="GO:0005886">
    <property type="term" value="C:plasma membrane"/>
    <property type="evidence" value="ECO:0007669"/>
    <property type="project" value="TreeGrafter"/>
</dbReference>
<dbReference type="Proteomes" id="UP000316079">
    <property type="component" value="Unassembled WGS sequence"/>
</dbReference>
<dbReference type="Gene3D" id="2.60.40.150">
    <property type="entry name" value="C2 domain"/>
    <property type="match status" value="1"/>
</dbReference>
<feature type="domain" description="RabBD" evidence="3">
    <location>
        <begin position="28"/>
        <end position="144"/>
    </location>
</feature>
<protein>
    <submittedName>
        <fullName evidence="4">Uncharacterized protein</fullName>
    </submittedName>
</protein>
<feature type="compositionally biased region" description="Acidic residues" evidence="1">
    <location>
        <begin position="280"/>
        <end position="289"/>
    </location>
</feature>
<dbReference type="SUPFAM" id="SSF57903">
    <property type="entry name" value="FYVE/PHD zinc finger"/>
    <property type="match status" value="1"/>
</dbReference>
<feature type="domain" description="C2" evidence="2">
    <location>
        <begin position="347"/>
        <end position="468"/>
    </location>
</feature>
<comment type="caution">
    <text evidence="4">The sequence shown here is derived from an EMBL/GenBank/DDBJ whole genome shotgun (WGS) entry which is preliminary data.</text>
</comment>
<dbReference type="AlphaFoldDB" id="A0A553Q9K9"/>
<dbReference type="InterPro" id="IPR041282">
    <property type="entry name" value="FYVE_2"/>
</dbReference>
<dbReference type="PANTHER" id="PTHR45716">
    <property type="entry name" value="BITESIZE, ISOFORM I"/>
    <property type="match status" value="1"/>
</dbReference>
<dbReference type="GO" id="GO:0042043">
    <property type="term" value="F:neurexin family protein binding"/>
    <property type="evidence" value="ECO:0007669"/>
    <property type="project" value="TreeGrafter"/>
</dbReference>
<dbReference type="GO" id="GO:0031267">
    <property type="term" value="F:small GTPase binding"/>
    <property type="evidence" value="ECO:0007669"/>
    <property type="project" value="InterPro"/>
</dbReference>
<dbReference type="GO" id="GO:0006887">
    <property type="term" value="P:exocytosis"/>
    <property type="evidence" value="ECO:0007669"/>
    <property type="project" value="TreeGrafter"/>
</dbReference>
<dbReference type="OrthoDB" id="195679at2759"/>
<dbReference type="GO" id="GO:0070382">
    <property type="term" value="C:exocytic vesicle"/>
    <property type="evidence" value="ECO:0007669"/>
    <property type="project" value="TreeGrafter"/>
</dbReference>
<name>A0A553Q9K9_9TELE</name>
<dbReference type="STRING" id="623744.A0A553Q9K9"/>
<accession>A0A553Q9K9</accession>
<sequence>MQHSGTELLDKMKVVQESWSRGCGDICPLDLGLFQTLERERVLEVLQRDRALRAIDTERVRRLRADLHGFSVQNSPGGPFGQRACARCQRVLGQLWDCGSVCSGCSQRICTRCRVVRSPCDWRCTLCQAYRNFKIKSGEWFMEQQAKKFSDPREINETTGDKLLESYHRLSFIEVVPPTPPFYEAPLLEKEKEHKRPFTRSMENLLVSVGAHIRKISKSQNDLSEEIRQLTVEPGIVRFSRQKSHSEGAIYAALCKLPSLSQNSRDEEQHSSMSQVHQTEEEEEEDDDVSCTSAGTDQRVLVLVDCKDTVTLHKEGAVYYKRNHRVVMKDCSSSTGPEEVIPEKRGTTGEILTGIAYNPSSSCLQITILTCRKLMLPDSRTSARLSVKLCLLPKKSHKFNMKTAVKRAESPVFNETFTCVLPLEQLKLSVLQLSVWLSRGFRRKRCLGETFIHLAELHLNESRRSLCCKLNPQTHPPEGGLSLSELELKEQVRLWSWNEI</sequence>
<dbReference type="SMART" id="SM00239">
    <property type="entry name" value="C2"/>
    <property type="match status" value="1"/>
</dbReference>
<evidence type="ECO:0000313" key="5">
    <source>
        <dbReference type="Proteomes" id="UP000316079"/>
    </source>
</evidence>
<dbReference type="SUPFAM" id="SSF49562">
    <property type="entry name" value="C2 domain (Calcium/lipid-binding domain, CaLB)"/>
    <property type="match status" value="1"/>
</dbReference>
<dbReference type="PANTHER" id="PTHR45716:SF1">
    <property type="entry name" value="SYNAPTOTAGMIN-LIKE PROTEIN 3"/>
    <property type="match status" value="1"/>
</dbReference>
<dbReference type="PROSITE" id="PS50004">
    <property type="entry name" value="C2"/>
    <property type="match status" value="1"/>
</dbReference>
<dbReference type="Pfam" id="PF00168">
    <property type="entry name" value="C2"/>
    <property type="match status" value="1"/>
</dbReference>
<reference evidence="4 5" key="1">
    <citation type="journal article" date="2019" name="Sci. Data">
        <title>Hybrid genome assembly and annotation of Danionella translucida.</title>
        <authorList>
            <person name="Kadobianskyi M."/>
            <person name="Schulze L."/>
            <person name="Schuelke M."/>
            <person name="Judkewitz B."/>
        </authorList>
    </citation>
    <scope>NUCLEOTIDE SEQUENCE [LARGE SCALE GENOMIC DNA]</scope>
    <source>
        <strain evidence="4 5">Bolton</strain>
    </source>
</reference>
<dbReference type="EMBL" id="SRMA01026197">
    <property type="protein sequence ID" value="TRY86621.1"/>
    <property type="molecule type" value="Genomic_DNA"/>
</dbReference>
<dbReference type="Pfam" id="PF02318">
    <property type="entry name" value="FYVE_2"/>
    <property type="match status" value="1"/>
</dbReference>